<dbReference type="GO" id="GO:0005829">
    <property type="term" value="C:cytosol"/>
    <property type="evidence" value="ECO:0007669"/>
    <property type="project" value="TreeGrafter"/>
</dbReference>
<dbReference type="WBParaSite" id="SSTP_0000938000.1">
    <property type="protein sequence ID" value="SSTP_0000938000.1"/>
    <property type="gene ID" value="SSTP_0000938000"/>
</dbReference>
<evidence type="ECO:0000313" key="3">
    <source>
        <dbReference type="WBParaSite" id="SSTP_0000938000.1"/>
    </source>
</evidence>
<evidence type="ECO:0000313" key="2">
    <source>
        <dbReference type="Proteomes" id="UP000035681"/>
    </source>
</evidence>
<dbReference type="AlphaFoldDB" id="A0A0K0EIS4"/>
<reference evidence="3" key="1">
    <citation type="submission" date="2015-08" db="UniProtKB">
        <authorList>
            <consortium name="WormBaseParasite"/>
        </authorList>
    </citation>
    <scope>IDENTIFICATION</scope>
</reference>
<dbReference type="PANTHER" id="PTHR23025">
    <property type="entry name" value="TRIACYLGLYCEROL LIPASE"/>
    <property type="match status" value="1"/>
</dbReference>
<accession>A0A0K0EIS4</accession>
<dbReference type="GO" id="GO:0019433">
    <property type="term" value="P:triglyceride catabolic process"/>
    <property type="evidence" value="ECO:0007669"/>
    <property type="project" value="TreeGrafter"/>
</dbReference>
<name>A0A0K0EIS4_STRER</name>
<dbReference type="Gene3D" id="3.40.50.1820">
    <property type="entry name" value="alpha/beta hydrolase"/>
    <property type="match status" value="1"/>
</dbReference>
<dbReference type="GO" id="GO:0004806">
    <property type="term" value="F:triacylglycerol lipase activity"/>
    <property type="evidence" value="ECO:0007669"/>
    <property type="project" value="TreeGrafter"/>
</dbReference>
<keyword evidence="2" id="KW-1185">Reference proteome</keyword>
<dbReference type="STRING" id="6248.A0A0K0EIS4"/>
<feature type="domain" description="Alpha/beta hydrolase fold-3" evidence="1">
    <location>
        <begin position="306"/>
        <end position="371"/>
    </location>
</feature>
<sequence>MIIPNIFRYIKLPEDVADKDKIKKYEMTLRLAYEYPAKLLEPIFHFPIHYKILRFISKIDELTKTKNYKNIQISNENIGNVCCRVYQKKEQSENAILYIHGGGFVALKPRFFDQTCVELAESTNSIIFSIDYSLSPEAPIYCALDECCNVIESLYENDYKKFNFNKNKIIIFGESAGGNIGAALSLRLIRRQKKHYFYKKILVNPIVSYINFFSPSHQIYSNNYDGSSLLSPRFKTLMLMYYTNINLTNDEICKIMKNCHVSKEIRLLPYLSINNLPNEWVAKNNNNNNDNSLDDEIDIKLVEKMKDIVTNPEISPILGDNNDLSQLPSTMIITCGIDILRDEGYLYKKRLEIIGVNVTWKHYNNTIHGIISMFDFEMRKTVMNSIFEFIEN</sequence>
<dbReference type="SUPFAM" id="SSF53474">
    <property type="entry name" value="alpha/beta-Hydrolases"/>
    <property type="match status" value="1"/>
</dbReference>
<dbReference type="PANTHER" id="PTHR23025:SF4">
    <property type="entry name" value="ALPHA_BETA HYDROLASE FOLD-3 DOMAIN-CONTAINING PROTEIN"/>
    <property type="match status" value="1"/>
</dbReference>
<dbReference type="Pfam" id="PF07859">
    <property type="entry name" value="Abhydrolase_3"/>
    <property type="match status" value="2"/>
</dbReference>
<feature type="domain" description="Alpha/beta hydrolase fold-3" evidence="1">
    <location>
        <begin position="96"/>
        <end position="253"/>
    </location>
</feature>
<organism evidence="3">
    <name type="scientific">Strongyloides stercoralis</name>
    <name type="common">Threadworm</name>
    <dbReference type="NCBI Taxonomy" id="6248"/>
    <lineage>
        <taxon>Eukaryota</taxon>
        <taxon>Metazoa</taxon>
        <taxon>Ecdysozoa</taxon>
        <taxon>Nematoda</taxon>
        <taxon>Chromadorea</taxon>
        <taxon>Rhabditida</taxon>
        <taxon>Tylenchina</taxon>
        <taxon>Panagrolaimomorpha</taxon>
        <taxon>Strongyloidoidea</taxon>
        <taxon>Strongyloididae</taxon>
        <taxon>Strongyloides</taxon>
    </lineage>
</organism>
<dbReference type="WBParaSite" id="TCONS_00007916.p1">
    <property type="protein sequence ID" value="TCONS_00007916.p1"/>
    <property type="gene ID" value="XLOC_005929"/>
</dbReference>
<dbReference type="InterPro" id="IPR029058">
    <property type="entry name" value="AB_hydrolase_fold"/>
</dbReference>
<evidence type="ECO:0000259" key="1">
    <source>
        <dbReference type="Pfam" id="PF07859"/>
    </source>
</evidence>
<proteinExistence type="predicted"/>
<evidence type="ECO:0000313" key="4">
    <source>
        <dbReference type="WBParaSite" id="TCONS_00007916.p1"/>
    </source>
</evidence>
<dbReference type="InterPro" id="IPR013094">
    <property type="entry name" value="AB_hydrolase_3"/>
</dbReference>
<dbReference type="GO" id="GO:0004771">
    <property type="term" value="F:sterol ester esterase activity"/>
    <property type="evidence" value="ECO:0007669"/>
    <property type="project" value="TreeGrafter"/>
</dbReference>
<dbReference type="Proteomes" id="UP000035681">
    <property type="component" value="Unplaced"/>
</dbReference>
<protein>
    <submittedName>
        <fullName evidence="3 4">Alpha/beta hydrolase fold-3 domain-containing protein</fullName>
    </submittedName>
</protein>